<evidence type="ECO:0000313" key="2">
    <source>
        <dbReference type="Proteomes" id="UP000189777"/>
    </source>
</evidence>
<dbReference type="STRING" id="526729.SAMN04324258_3208"/>
<accession>A0A1T5LAP4</accession>
<dbReference type="Gene3D" id="3.40.50.720">
    <property type="entry name" value="NAD(P)-binding Rossmann-like Domain"/>
    <property type="match status" value="1"/>
</dbReference>
<keyword evidence="2" id="KW-1185">Reference proteome</keyword>
<dbReference type="OrthoDB" id="9772350at2"/>
<dbReference type="InterPro" id="IPR036291">
    <property type="entry name" value="NAD(P)-bd_dom_sf"/>
</dbReference>
<gene>
    <name evidence="1" type="ORF">SAMN04324258_3208</name>
</gene>
<dbReference type="AlphaFoldDB" id="A0A1T5LAP4"/>
<sequence length="309" mass="32375">MRIGVVDLDTSHPAAFHPLLLERGHDVVAVVGGDDVATASYTAAYAAERGISRVAKDPADIVGDVDAAFVHSVDWNRHVERLRPFVEAGVGVHVCKPFAGSVADIRTLEGWAADGARITGGSALRWSASARTGAGLGPRSAYAVTFGHHLDYGIHASSLLHGIFGPGIEAARALDGTGRRAELRWNDGRTAVVDVQEAGTGYGFVATLVGDDGVTHLDATKDDLYGAFLDATCSYLAGGDLGLTFAELVEPELAVLGARASAAHGGDWIALRGDDQRLVAGDVDPDEFVRRYVATRRAALGLAPQEATR</sequence>
<evidence type="ECO:0000313" key="1">
    <source>
        <dbReference type="EMBL" id="SKC72729.1"/>
    </source>
</evidence>
<dbReference type="SUPFAM" id="SSF51735">
    <property type="entry name" value="NAD(P)-binding Rossmann-fold domains"/>
    <property type="match status" value="1"/>
</dbReference>
<dbReference type="Proteomes" id="UP000189777">
    <property type="component" value="Unassembled WGS sequence"/>
</dbReference>
<dbReference type="EMBL" id="FUZQ01000005">
    <property type="protein sequence ID" value="SKC72729.1"/>
    <property type="molecule type" value="Genomic_DNA"/>
</dbReference>
<organism evidence="1 2">
    <name type="scientific">Krasilnikoviella flava</name>
    <dbReference type="NCBI Taxonomy" id="526729"/>
    <lineage>
        <taxon>Bacteria</taxon>
        <taxon>Bacillati</taxon>
        <taxon>Actinomycetota</taxon>
        <taxon>Actinomycetes</taxon>
        <taxon>Micrococcales</taxon>
        <taxon>Promicromonosporaceae</taxon>
        <taxon>Krasilnikoviella</taxon>
    </lineage>
</organism>
<dbReference type="RefSeq" id="WP_139820915.1">
    <property type="nucleotide sequence ID" value="NZ_FUZQ01000005.1"/>
</dbReference>
<reference evidence="1 2" key="1">
    <citation type="submission" date="2017-02" db="EMBL/GenBank/DDBJ databases">
        <authorList>
            <person name="Peterson S.W."/>
        </authorList>
    </citation>
    <scope>NUCLEOTIDE SEQUENCE [LARGE SCALE GENOMIC DNA]</scope>
    <source>
        <strain evidence="1 2">DSM 21481</strain>
    </source>
</reference>
<proteinExistence type="predicted"/>
<name>A0A1T5LAP4_9MICO</name>
<protein>
    <submittedName>
        <fullName evidence="1">Predicted dehydrogenase</fullName>
    </submittedName>
</protein>